<keyword evidence="3" id="KW-1185">Reference proteome</keyword>
<dbReference type="RefSeq" id="WP_112745010.1">
    <property type="nucleotide sequence ID" value="NZ_QMFY01000001.1"/>
</dbReference>
<proteinExistence type="predicted"/>
<dbReference type="EMBL" id="QMFY01000001">
    <property type="protein sequence ID" value="RAW02795.1"/>
    <property type="molecule type" value="Genomic_DNA"/>
</dbReference>
<accession>A0A364Y8I8</accession>
<evidence type="ECO:0000256" key="1">
    <source>
        <dbReference type="SAM" id="MobiDB-lite"/>
    </source>
</evidence>
<feature type="region of interest" description="Disordered" evidence="1">
    <location>
        <begin position="237"/>
        <end position="277"/>
    </location>
</feature>
<dbReference type="Proteomes" id="UP000251889">
    <property type="component" value="Unassembled WGS sequence"/>
</dbReference>
<name>A0A364Y8I8_9BACT</name>
<evidence type="ECO:0000313" key="2">
    <source>
        <dbReference type="EMBL" id="RAW02795.1"/>
    </source>
</evidence>
<comment type="caution">
    <text evidence="2">The sequence shown here is derived from an EMBL/GenBank/DDBJ whole genome shotgun (WGS) entry which is preliminary data.</text>
</comment>
<gene>
    <name evidence="2" type="ORF">DQQ10_01420</name>
</gene>
<dbReference type="OrthoDB" id="1100725at2"/>
<evidence type="ECO:0000313" key="3">
    <source>
        <dbReference type="Proteomes" id="UP000251889"/>
    </source>
</evidence>
<feature type="compositionally biased region" description="Basic and acidic residues" evidence="1">
    <location>
        <begin position="237"/>
        <end position="267"/>
    </location>
</feature>
<organism evidence="2 3">
    <name type="scientific">Pseudochryseolinea flava</name>
    <dbReference type="NCBI Taxonomy" id="2059302"/>
    <lineage>
        <taxon>Bacteria</taxon>
        <taxon>Pseudomonadati</taxon>
        <taxon>Bacteroidota</taxon>
        <taxon>Cytophagia</taxon>
        <taxon>Cytophagales</taxon>
        <taxon>Fulvivirgaceae</taxon>
        <taxon>Pseudochryseolinea</taxon>
    </lineage>
</organism>
<reference evidence="2 3" key="1">
    <citation type="submission" date="2018-06" db="EMBL/GenBank/DDBJ databases">
        <title>Chryseolinea flavus sp. nov., a member of the phylum Bacteroidetes isolated from soil.</title>
        <authorList>
            <person name="Li Y."/>
            <person name="Wang J."/>
        </authorList>
    </citation>
    <scope>NUCLEOTIDE SEQUENCE [LARGE SCALE GENOMIC DNA]</scope>
    <source>
        <strain evidence="2 3">SDU1-6</strain>
    </source>
</reference>
<protein>
    <recommendedName>
        <fullName evidence="4">TerB-C domain-containing protein</fullName>
    </recommendedName>
</protein>
<dbReference type="AlphaFoldDB" id="A0A364Y8I8"/>
<sequence length="377" mass="43629">MDEKISLEAIALYGDAYAENVLKKFFADREKITGQEILTLCNVQQVNLFVVRELFKVWKEETKKLKSPYFDYENADVKEALDNFINVLSQHIAIHKTHFAPLLKKATSQALLVIFDPYDFYSMIITGKNNKLEVEPFREEIKYLKINKAPLERMLIKLEEKGVKEISGNEAFSVLDIILEEVNFTPEDVDDYIAKFSAVKPFDPSAFYVPKNSLDEIIPQTKSEPIILVESPKQEPVKVEPPKVEPPKVEAPKVVEQPRPEPPKQEPIKVNQPKAANVPRQNHIVSEPVREQKPTVVQNLAKIARIKDSLTINQKFMFTKVLFHGDFDLFSKAIDRLDQFDTIQAAMRYLEEEYASTWDHDSEEFHEFMELVERRFA</sequence>
<evidence type="ECO:0008006" key="4">
    <source>
        <dbReference type="Google" id="ProtNLM"/>
    </source>
</evidence>